<dbReference type="OrthoDB" id="1720422at2759"/>
<dbReference type="InterPro" id="IPR005399">
    <property type="entry name" value="K_chnl_volt-dep_bsu_KCNAB-rel"/>
</dbReference>
<evidence type="ECO:0000313" key="5">
    <source>
        <dbReference type="EMBL" id="PGH00050.1"/>
    </source>
</evidence>
<comment type="caution">
    <text evidence="5">The sequence shown here is derived from an EMBL/GenBank/DDBJ whole genome shotgun (WGS) entry which is preliminary data.</text>
</comment>
<dbReference type="Gene3D" id="3.20.20.100">
    <property type="entry name" value="NADP-dependent oxidoreductase domain"/>
    <property type="match status" value="1"/>
</dbReference>
<accession>A0A2B7WTY2</accession>
<keyword evidence="2" id="KW-0521">NADP</keyword>
<dbReference type="Pfam" id="PF00248">
    <property type="entry name" value="Aldo_ket_red"/>
    <property type="match status" value="1"/>
</dbReference>
<protein>
    <recommendedName>
        <fullName evidence="4">NADP-dependent oxidoreductase domain-containing protein</fullName>
    </recommendedName>
</protein>
<keyword evidence="3" id="KW-0560">Oxidoreductase</keyword>
<dbReference type="PANTHER" id="PTHR43150">
    <property type="entry name" value="HYPERKINETIC, ISOFORM M"/>
    <property type="match status" value="1"/>
</dbReference>
<dbReference type="PANTHER" id="PTHR43150:SF6">
    <property type="entry name" value="VIC POTASSIUM ION CHANNEL, BETA SUBUNIT (EUROFUNG)"/>
    <property type="match status" value="1"/>
</dbReference>
<dbReference type="GO" id="GO:0016491">
    <property type="term" value="F:oxidoreductase activity"/>
    <property type="evidence" value="ECO:0007669"/>
    <property type="project" value="UniProtKB-KW"/>
</dbReference>
<dbReference type="EMBL" id="PDNB01000192">
    <property type="protein sequence ID" value="PGH00050.1"/>
    <property type="molecule type" value="Genomic_DNA"/>
</dbReference>
<organism evidence="5 6">
    <name type="scientific">Helicocarpus griseus UAMH5409</name>
    <dbReference type="NCBI Taxonomy" id="1447875"/>
    <lineage>
        <taxon>Eukaryota</taxon>
        <taxon>Fungi</taxon>
        <taxon>Dikarya</taxon>
        <taxon>Ascomycota</taxon>
        <taxon>Pezizomycotina</taxon>
        <taxon>Eurotiomycetes</taxon>
        <taxon>Eurotiomycetidae</taxon>
        <taxon>Onygenales</taxon>
        <taxon>Ajellomycetaceae</taxon>
        <taxon>Helicocarpus</taxon>
    </lineage>
</organism>
<dbReference type="PRINTS" id="PR01577">
    <property type="entry name" value="KCNABCHANNEL"/>
</dbReference>
<dbReference type="Proteomes" id="UP000223968">
    <property type="component" value="Unassembled WGS sequence"/>
</dbReference>
<dbReference type="SUPFAM" id="SSF51430">
    <property type="entry name" value="NAD(P)-linked oxidoreductase"/>
    <property type="match status" value="1"/>
</dbReference>
<keyword evidence="6" id="KW-1185">Reference proteome</keyword>
<name>A0A2B7WTY2_9EURO</name>
<dbReference type="InterPro" id="IPR036812">
    <property type="entry name" value="NAD(P)_OxRdtase_dom_sf"/>
</dbReference>
<dbReference type="InterPro" id="IPR023210">
    <property type="entry name" value="NADP_OxRdtase_dom"/>
</dbReference>
<gene>
    <name evidence="5" type="ORF">AJ79_08321</name>
</gene>
<evidence type="ECO:0000256" key="1">
    <source>
        <dbReference type="ARBA" id="ARBA00006515"/>
    </source>
</evidence>
<comment type="similarity">
    <text evidence="1">Belongs to the shaker potassium channel beta subunit family.</text>
</comment>
<feature type="domain" description="NADP-dependent oxidoreductase" evidence="4">
    <location>
        <begin position="25"/>
        <end position="338"/>
    </location>
</feature>
<proteinExistence type="inferred from homology"/>
<evidence type="ECO:0000259" key="4">
    <source>
        <dbReference type="Pfam" id="PF00248"/>
    </source>
</evidence>
<evidence type="ECO:0000256" key="2">
    <source>
        <dbReference type="ARBA" id="ARBA00022857"/>
    </source>
</evidence>
<sequence>MALQEKKNDMLYRRVGNSGLYVSVISLGGWLTYGGHVDEEGTLQCMKQAYDLGINFFDTAESYAAGQSEILMGKAIKKFGWKRNDLVISTKVVNFGAAFGEVKINNYGLSRKHIIEGTLASLKRLDLDYVDIIYAHRPDRLTPMEETVRAFNYLIDKGLTFYWGTSMWSADEISEAAGIAKSLGLIGPIVEQPLYNAIDRQKVEGEFQRLYSRCGIGLTVFSPLKGGVLTGKYNDATTEPPKGTRFAESKDAYTLSVRKVYGGEAWTANIEKVAKLKTVADKLECKLSHLALAWCIKNENVSSVITGASRPEQVVENVESLKLLPKLTPEILAEIDELLGNKPPLDPERIG</sequence>
<dbReference type="AlphaFoldDB" id="A0A2B7WTY2"/>
<evidence type="ECO:0000313" key="6">
    <source>
        <dbReference type="Proteomes" id="UP000223968"/>
    </source>
</evidence>
<evidence type="ECO:0000256" key="3">
    <source>
        <dbReference type="ARBA" id="ARBA00023002"/>
    </source>
</evidence>
<dbReference type="STRING" id="1447875.A0A2B7WTY2"/>
<reference evidence="5 6" key="1">
    <citation type="submission" date="2017-10" db="EMBL/GenBank/DDBJ databases">
        <title>Comparative genomics in systemic dimorphic fungi from Ajellomycetaceae.</title>
        <authorList>
            <person name="Munoz J.F."/>
            <person name="Mcewen J.G."/>
            <person name="Clay O.K."/>
            <person name="Cuomo C.A."/>
        </authorList>
    </citation>
    <scope>NUCLEOTIDE SEQUENCE [LARGE SCALE GENOMIC DNA]</scope>
    <source>
        <strain evidence="5 6">UAMH5409</strain>
    </source>
</reference>